<dbReference type="RefSeq" id="WP_242284892.1">
    <property type="nucleotide sequence ID" value="NZ_JAKKSL010000001.1"/>
</dbReference>
<evidence type="ECO:0000313" key="3">
    <source>
        <dbReference type="Proteomes" id="UP001139646"/>
    </source>
</evidence>
<sequence>MPELSQKERLQLSLLDRLSDDEPNKKNESRDKRVISVSRLKSLVQRDLAWLLNSVAASANMDLSEYPEVAKSTLNYGIIDLSGDSSIVYSPKYIERELVKCIKHYEPRIIPKSLKIKITVDDKEMNSNTLSFEISGDLWAQPLPLQLFLKTEVDIENGSVKLNNWN</sequence>
<dbReference type="InterPro" id="IPR007048">
    <property type="entry name" value="IraD/Gp25-like"/>
</dbReference>
<dbReference type="Pfam" id="PF04965">
    <property type="entry name" value="GPW_gp25"/>
    <property type="match status" value="1"/>
</dbReference>
<dbReference type="PANTHER" id="PTHR38595:SF1">
    <property type="entry name" value="TYPE VI SECRETION SYSTEM COMPONENT TSSE1"/>
    <property type="match status" value="1"/>
</dbReference>
<dbReference type="NCBIfam" id="TIGR03357">
    <property type="entry name" value="VI_zyme"/>
    <property type="match status" value="1"/>
</dbReference>
<keyword evidence="3" id="KW-1185">Reference proteome</keyword>
<evidence type="ECO:0000259" key="1">
    <source>
        <dbReference type="Pfam" id="PF04965"/>
    </source>
</evidence>
<dbReference type="EMBL" id="JAKKSL010000001">
    <property type="protein sequence ID" value="MCI2283435.1"/>
    <property type="molecule type" value="Genomic_DNA"/>
</dbReference>
<proteinExistence type="predicted"/>
<name>A0ABS9WZS6_9GAMM</name>
<gene>
    <name evidence="2" type="primary">tssE</name>
    <name evidence="2" type="ORF">L3081_08525</name>
</gene>
<organism evidence="2 3">
    <name type="scientific">Colwellia maritima</name>
    <dbReference type="NCBI Taxonomy" id="2912588"/>
    <lineage>
        <taxon>Bacteria</taxon>
        <taxon>Pseudomonadati</taxon>
        <taxon>Pseudomonadota</taxon>
        <taxon>Gammaproteobacteria</taxon>
        <taxon>Alteromonadales</taxon>
        <taxon>Colwelliaceae</taxon>
        <taxon>Colwellia</taxon>
    </lineage>
</organism>
<protein>
    <submittedName>
        <fullName evidence="2">Type VI secretion system baseplate subunit TssE</fullName>
    </submittedName>
</protein>
<accession>A0ABS9WZS6</accession>
<dbReference type="InterPro" id="IPR053176">
    <property type="entry name" value="T6SS_TssE1-like"/>
</dbReference>
<dbReference type="Proteomes" id="UP001139646">
    <property type="component" value="Unassembled WGS sequence"/>
</dbReference>
<comment type="caution">
    <text evidence="2">The sequence shown here is derived from an EMBL/GenBank/DDBJ whole genome shotgun (WGS) entry which is preliminary data.</text>
</comment>
<dbReference type="InterPro" id="IPR017737">
    <property type="entry name" value="TssE1-like"/>
</dbReference>
<dbReference type="SUPFAM" id="SSF160719">
    <property type="entry name" value="gpW/gp25-like"/>
    <property type="match status" value="1"/>
</dbReference>
<reference evidence="2" key="1">
    <citation type="submission" date="2022-01" db="EMBL/GenBank/DDBJ databases">
        <title>Colwellia maritima, isolated from seawater.</title>
        <authorList>
            <person name="Kristyanto S."/>
            <person name="Jung J."/>
            <person name="Jeon C.O."/>
        </authorList>
    </citation>
    <scope>NUCLEOTIDE SEQUENCE</scope>
    <source>
        <strain evidence="2">MSW7</strain>
    </source>
</reference>
<dbReference type="PANTHER" id="PTHR38595">
    <property type="entry name" value="CYTOPLASMIC PROTEIN-RELATED"/>
    <property type="match status" value="1"/>
</dbReference>
<evidence type="ECO:0000313" key="2">
    <source>
        <dbReference type="EMBL" id="MCI2283435.1"/>
    </source>
</evidence>
<feature type="domain" description="IraD/Gp25-like" evidence="1">
    <location>
        <begin position="39"/>
        <end position="142"/>
    </location>
</feature>